<sequence>MEGLNLALKAAIEKGIFKGIKIPQNGPLISHLFYADDALFVGEWSRSNLKILARILRCFYASSRLKVNFFKSKVFGIGASNVETSNWANILGCKAGSLPFTYLGVPVGANMNLVKNWKPIIDKFHSKLSSWKSKTLSCGGRLTLIKYVLGNLPTYYLSILKAPIIVVNALEKKSERKNKIHRVSWEKVTTPKENGGLGVGSIHGLNVGLIVKWWWRLKNEPTSLWSQVITCIHYHSNKPYDYLSKKTITRVWKNIVGTMKDIQGPGLNLNDIFGEEIKSGENIDLSTELDRLIQKIASCQLQPDHDKWTCLIMPKGSFTVIPIKVICFVWRVVQGRIPSATTLQSRGMNIDSTLCETCICEVECVDHILMTCSYARLIMNKIFEWCGLNKEEFNDIGELLHFTVSWGRCPKKNALNCYVFVIICYGIFGGSGMTDYFKEYLLQFVEALKTSKCLHIYDSNARAMVELSLGLFNIFYAMASTDSLPVKTAQQMAMDGDQPPPNYIFNATTNYSKFGPLETSPPFAPVPIIDISCFFSSARKVDQQTELAKLRSALSTWGCFQAVNHGLSDSYLDNVRQAIKKFFELPLEEKTKYFRETGSVEGYGNDMTYSKNQAQDWCDRLFLRILPEDERKLRFWPQNPSNLRETIDEYTKKIKFISMVIFEAMAKSLDLKENSFSKFFMEERDVLQGRFILYPPCPMPDKVFGLKAHSDRSGITLLLQDPGVEGLQVWNDGKWYMVPVIRDAIFVNLGDQMQIMSNGIFKSPVHRVVTNKEKGRISVAMFTEPEPNKEISPVDVLVDEKRPRVYKTVKNYAVFNHECFQKGIVALDAVKL</sequence>
<dbReference type="Proteomes" id="UP000235145">
    <property type="component" value="Unassembled WGS sequence"/>
</dbReference>
<feature type="domain" description="Fe2OG dioxygenase" evidence="4">
    <location>
        <begin position="683"/>
        <end position="785"/>
    </location>
</feature>
<dbReference type="PROSITE" id="PS51471">
    <property type="entry name" value="FE2OG_OXY"/>
    <property type="match status" value="1"/>
</dbReference>
<evidence type="ECO:0000259" key="4">
    <source>
        <dbReference type="PROSITE" id="PS51471"/>
    </source>
</evidence>
<protein>
    <recommendedName>
        <fullName evidence="4">Fe2OG dioxygenase domain-containing protein</fullName>
    </recommendedName>
</protein>
<keyword evidence="6" id="KW-1185">Reference proteome</keyword>
<dbReference type="FunFam" id="2.60.120.330:FF:000018">
    <property type="entry name" value="2-oxoglutarate (2OG) and Fe(II)-dependent oxygenase superfamily protein"/>
    <property type="match status" value="1"/>
</dbReference>
<dbReference type="InterPro" id="IPR026960">
    <property type="entry name" value="RVT-Znf"/>
</dbReference>
<dbReference type="EMBL" id="NBSK02000005">
    <property type="protein sequence ID" value="KAJ0202934.1"/>
    <property type="molecule type" value="Genomic_DNA"/>
</dbReference>
<evidence type="ECO:0000256" key="3">
    <source>
        <dbReference type="ARBA" id="ARBA00023004"/>
    </source>
</evidence>
<dbReference type="InterPro" id="IPR050295">
    <property type="entry name" value="Plant_2OG-oxidoreductases"/>
</dbReference>
<keyword evidence="3" id="KW-0408">Iron</keyword>
<comment type="similarity">
    <text evidence="1">Belongs to the iron/ascorbate-dependent oxidoreductase family.</text>
</comment>
<name>A0A9R1VCV5_LACSA</name>
<evidence type="ECO:0000256" key="1">
    <source>
        <dbReference type="ARBA" id="ARBA00008056"/>
    </source>
</evidence>
<dbReference type="GO" id="GO:0046872">
    <property type="term" value="F:metal ion binding"/>
    <property type="evidence" value="ECO:0007669"/>
    <property type="project" value="UniProtKB-KW"/>
</dbReference>
<dbReference type="Pfam" id="PF13966">
    <property type="entry name" value="zf-RVT"/>
    <property type="match status" value="1"/>
</dbReference>
<keyword evidence="2" id="KW-0479">Metal-binding</keyword>
<dbReference type="Pfam" id="PF14226">
    <property type="entry name" value="DIOX_N"/>
    <property type="match status" value="1"/>
</dbReference>
<reference evidence="5 6" key="1">
    <citation type="journal article" date="2017" name="Nat. Commun.">
        <title>Genome assembly with in vitro proximity ligation data and whole-genome triplication in lettuce.</title>
        <authorList>
            <person name="Reyes-Chin-Wo S."/>
            <person name="Wang Z."/>
            <person name="Yang X."/>
            <person name="Kozik A."/>
            <person name="Arikit S."/>
            <person name="Song C."/>
            <person name="Xia L."/>
            <person name="Froenicke L."/>
            <person name="Lavelle D.O."/>
            <person name="Truco M.J."/>
            <person name="Xia R."/>
            <person name="Zhu S."/>
            <person name="Xu C."/>
            <person name="Xu H."/>
            <person name="Xu X."/>
            <person name="Cox K."/>
            <person name="Korf I."/>
            <person name="Meyers B.C."/>
            <person name="Michelmore R.W."/>
        </authorList>
    </citation>
    <scope>NUCLEOTIDE SEQUENCE [LARGE SCALE GENOMIC DNA]</scope>
    <source>
        <strain evidence="6">cv. Salinas</strain>
        <tissue evidence="5">Seedlings</tissue>
    </source>
</reference>
<dbReference type="GO" id="GO:0016705">
    <property type="term" value="F:oxidoreductase activity, acting on paired donors, with incorporation or reduction of molecular oxygen"/>
    <property type="evidence" value="ECO:0007669"/>
    <property type="project" value="UniProtKB-ARBA"/>
</dbReference>
<dbReference type="InterPro" id="IPR044861">
    <property type="entry name" value="IPNS-like_FE2OG_OXY"/>
</dbReference>
<accession>A0A9R1VCV5</accession>
<dbReference type="SUPFAM" id="SSF51197">
    <property type="entry name" value="Clavaminate synthase-like"/>
    <property type="match status" value="1"/>
</dbReference>
<dbReference type="InterPro" id="IPR026992">
    <property type="entry name" value="DIOX_N"/>
</dbReference>
<proteinExistence type="inferred from homology"/>
<organism evidence="5 6">
    <name type="scientific">Lactuca sativa</name>
    <name type="common">Garden lettuce</name>
    <dbReference type="NCBI Taxonomy" id="4236"/>
    <lineage>
        <taxon>Eukaryota</taxon>
        <taxon>Viridiplantae</taxon>
        <taxon>Streptophyta</taxon>
        <taxon>Embryophyta</taxon>
        <taxon>Tracheophyta</taxon>
        <taxon>Spermatophyta</taxon>
        <taxon>Magnoliopsida</taxon>
        <taxon>eudicotyledons</taxon>
        <taxon>Gunneridae</taxon>
        <taxon>Pentapetalae</taxon>
        <taxon>asterids</taxon>
        <taxon>campanulids</taxon>
        <taxon>Asterales</taxon>
        <taxon>Asteraceae</taxon>
        <taxon>Cichorioideae</taxon>
        <taxon>Cichorieae</taxon>
        <taxon>Lactucinae</taxon>
        <taxon>Lactuca</taxon>
    </lineage>
</organism>
<evidence type="ECO:0000313" key="5">
    <source>
        <dbReference type="EMBL" id="KAJ0202934.1"/>
    </source>
</evidence>
<evidence type="ECO:0000256" key="2">
    <source>
        <dbReference type="ARBA" id="ARBA00022723"/>
    </source>
</evidence>
<dbReference type="AlphaFoldDB" id="A0A9R1VCV5"/>
<gene>
    <name evidence="5" type="ORF">LSAT_V11C500262510</name>
</gene>
<dbReference type="Gene3D" id="2.60.120.330">
    <property type="entry name" value="B-lactam Antibiotic, Isopenicillin N Synthase, Chain"/>
    <property type="match status" value="1"/>
</dbReference>
<evidence type="ECO:0000313" key="6">
    <source>
        <dbReference type="Proteomes" id="UP000235145"/>
    </source>
</evidence>
<comment type="caution">
    <text evidence="5">The sequence shown here is derived from an EMBL/GenBank/DDBJ whole genome shotgun (WGS) entry which is preliminary data.</text>
</comment>
<dbReference type="InterPro" id="IPR027443">
    <property type="entry name" value="IPNS-like_sf"/>
</dbReference>
<dbReference type="InterPro" id="IPR005123">
    <property type="entry name" value="Oxoglu/Fe-dep_dioxygenase_dom"/>
</dbReference>
<dbReference type="Pfam" id="PF03171">
    <property type="entry name" value="2OG-FeII_Oxy"/>
    <property type="match status" value="1"/>
</dbReference>
<dbReference type="PANTHER" id="PTHR47991">
    <property type="entry name" value="OXOGLUTARATE/IRON-DEPENDENT DIOXYGENASE"/>
    <property type="match status" value="1"/>
</dbReference>